<feature type="compositionally biased region" description="Polar residues" evidence="1">
    <location>
        <begin position="430"/>
        <end position="439"/>
    </location>
</feature>
<feature type="region of interest" description="Disordered" evidence="1">
    <location>
        <begin position="388"/>
        <end position="444"/>
    </location>
</feature>
<proteinExistence type="predicted"/>
<name>A0AAV2TQ51_CALDB</name>
<feature type="region of interest" description="Disordered" evidence="1">
    <location>
        <begin position="351"/>
        <end position="373"/>
    </location>
</feature>
<evidence type="ECO:0000256" key="1">
    <source>
        <dbReference type="SAM" id="MobiDB-lite"/>
    </source>
</evidence>
<feature type="compositionally biased region" description="Polar residues" evidence="1">
    <location>
        <begin position="152"/>
        <end position="187"/>
    </location>
</feature>
<feature type="compositionally biased region" description="Low complexity" evidence="1">
    <location>
        <begin position="417"/>
        <end position="429"/>
    </location>
</feature>
<feature type="region of interest" description="Disordered" evidence="1">
    <location>
        <begin position="507"/>
        <end position="542"/>
    </location>
</feature>
<evidence type="ECO:0000313" key="2">
    <source>
        <dbReference type="EMBL" id="CAL5139542.1"/>
    </source>
</evidence>
<accession>A0AAV2TQ51</accession>
<dbReference type="EMBL" id="CAXLJL010000612">
    <property type="protein sequence ID" value="CAL5139542.1"/>
    <property type="molecule type" value="Genomic_DNA"/>
</dbReference>
<feature type="region of interest" description="Disordered" evidence="1">
    <location>
        <begin position="29"/>
        <end position="103"/>
    </location>
</feature>
<feature type="compositionally biased region" description="Polar residues" evidence="1">
    <location>
        <begin position="405"/>
        <end position="416"/>
    </location>
</feature>
<gene>
    <name evidence="2" type="ORF">CDAUBV1_LOCUS14666</name>
</gene>
<dbReference type="Proteomes" id="UP001497525">
    <property type="component" value="Unassembled WGS sequence"/>
</dbReference>
<comment type="caution">
    <text evidence="2">The sequence shown here is derived from an EMBL/GenBank/DDBJ whole genome shotgun (WGS) entry which is preliminary data.</text>
</comment>
<feature type="compositionally biased region" description="Basic and acidic residues" evidence="1">
    <location>
        <begin position="75"/>
        <end position="97"/>
    </location>
</feature>
<organism evidence="2 3">
    <name type="scientific">Calicophoron daubneyi</name>
    <name type="common">Rumen fluke</name>
    <name type="synonym">Paramphistomum daubneyi</name>
    <dbReference type="NCBI Taxonomy" id="300641"/>
    <lineage>
        <taxon>Eukaryota</taxon>
        <taxon>Metazoa</taxon>
        <taxon>Spiralia</taxon>
        <taxon>Lophotrochozoa</taxon>
        <taxon>Platyhelminthes</taxon>
        <taxon>Trematoda</taxon>
        <taxon>Digenea</taxon>
        <taxon>Plagiorchiida</taxon>
        <taxon>Pronocephalata</taxon>
        <taxon>Paramphistomoidea</taxon>
        <taxon>Paramphistomidae</taxon>
        <taxon>Calicophoron</taxon>
    </lineage>
</organism>
<protein>
    <submittedName>
        <fullName evidence="2">Uncharacterized protein</fullName>
    </submittedName>
</protein>
<reference evidence="2" key="1">
    <citation type="submission" date="2024-06" db="EMBL/GenBank/DDBJ databases">
        <authorList>
            <person name="Liu X."/>
            <person name="Lenzi L."/>
            <person name="Haldenby T S."/>
            <person name="Uol C."/>
        </authorList>
    </citation>
    <scope>NUCLEOTIDE SEQUENCE</scope>
</reference>
<feature type="region of interest" description="Disordered" evidence="1">
    <location>
        <begin position="135"/>
        <end position="198"/>
    </location>
</feature>
<evidence type="ECO:0000313" key="3">
    <source>
        <dbReference type="Proteomes" id="UP001497525"/>
    </source>
</evidence>
<sequence>MPRSEVIHAVQGITEFSDAFIDDNYKISDDKYYGNGGKRKRKTSAPQKREVSEDESAESDKGGESSSTGEPINLMKKDPKILRSPESRSEHREDSEQKFWTSSVEQSRMYTTLLNYLLLKYQATSSFKGDSYGATGEHFSPSERPHHPIAFPSSSPGNASTHQFPSTSSSLGHSTLPETNMAQNNCTHPPIKGDQPPRNLFYRCPPSNELSWKQSIVHAISTCIHNIPIPKTGYVNYEAMLLCYKNLIEKAYALQQSIDLYLNLLQASPITDKSSPVNGVSAPINGISMHGKIYHTPFSNPQPPLLNYYHNASSNLAAALCDAQKILTAQASMYPTTGQWYNNEGLLKHRNGGSAHSGSDEEHSCTNDSMDQYPVDLTNSSSRFALHSPQTKDLPACPELPHKSGGSSKNEVSNVFSQFASSQSSDQQSRLPSNGSNSEYEPLHSSNDKFEFAFTSVTDKSCINSFRRAVSSEMTGNNILSGPLRMSFNQRKKAYFKTKRLRKSLSSSSSVNEKSFSEEGGSPVKKSNFRGTSEEENKVSPDFKPIEINLSALNTLHPLESE</sequence>
<dbReference type="AlphaFoldDB" id="A0AAV2TQ51"/>
<feature type="compositionally biased region" description="Basic and acidic residues" evidence="1">
    <location>
        <begin position="532"/>
        <end position="542"/>
    </location>
</feature>